<dbReference type="SUPFAM" id="SSF47203">
    <property type="entry name" value="Acyl-CoA dehydrogenase C-terminal domain-like"/>
    <property type="match status" value="1"/>
</dbReference>
<gene>
    <name evidence="1" type="ORF">JOM49_006428</name>
</gene>
<dbReference type="InterPro" id="IPR036250">
    <property type="entry name" value="AcylCo_DH-like_C"/>
</dbReference>
<comment type="caution">
    <text evidence="1">The sequence shown here is derived from an EMBL/GenBank/DDBJ whole genome shotgun (WGS) entry which is preliminary data.</text>
</comment>
<name>A0ABS4PZP7_9PSEU</name>
<dbReference type="EMBL" id="JAGGMS010000001">
    <property type="protein sequence ID" value="MBP2184902.1"/>
    <property type="molecule type" value="Genomic_DNA"/>
</dbReference>
<keyword evidence="2" id="KW-1185">Reference proteome</keyword>
<dbReference type="Proteomes" id="UP000741013">
    <property type="component" value="Unassembled WGS sequence"/>
</dbReference>
<organism evidence="1 2">
    <name type="scientific">Amycolatopsis magusensis</name>
    <dbReference type="NCBI Taxonomy" id="882444"/>
    <lineage>
        <taxon>Bacteria</taxon>
        <taxon>Bacillati</taxon>
        <taxon>Actinomycetota</taxon>
        <taxon>Actinomycetes</taxon>
        <taxon>Pseudonocardiales</taxon>
        <taxon>Pseudonocardiaceae</taxon>
        <taxon>Amycolatopsis</taxon>
    </lineage>
</organism>
<evidence type="ECO:0000313" key="1">
    <source>
        <dbReference type="EMBL" id="MBP2184902.1"/>
    </source>
</evidence>
<protein>
    <submittedName>
        <fullName evidence="1">Alkylation response protein AidB-like acyl-CoA dehydrogenase</fullName>
    </submittedName>
</protein>
<dbReference type="RefSeq" id="WP_209667857.1">
    <property type="nucleotide sequence ID" value="NZ_JAGGMS010000001.1"/>
</dbReference>
<evidence type="ECO:0000313" key="2">
    <source>
        <dbReference type="Proteomes" id="UP000741013"/>
    </source>
</evidence>
<accession>A0ABS4PZP7</accession>
<reference evidence="1 2" key="1">
    <citation type="submission" date="2021-03" db="EMBL/GenBank/DDBJ databases">
        <title>Sequencing the genomes of 1000 actinobacteria strains.</title>
        <authorList>
            <person name="Klenk H.-P."/>
        </authorList>
    </citation>
    <scope>NUCLEOTIDE SEQUENCE [LARGE SCALE GENOMIC DNA]</scope>
    <source>
        <strain evidence="1 2">DSM 45510</strain>
    </source>
</reference>
<proteinExistence type="predicted"/>
<sequence>MTAIAGADTGLWRRCHGTARERGLAPALAALFSALPPGISVLGPGGCAVLPAGTDTGGVVVREANPPGGPVVLVRGEPGPGEPVLAVGALWLRLGLSQYLLDRCLEHLGERRTGDTTLLRQQLVQGAIAEVVTLHLQVRAELAVAGDSPDEGLLHAKLTEADRGLLRLLGAAGFLAGGPGEVADLSELLAGAFTGETA</sequence>